<evidence type="ECO:0000256" key="2">
    <source>
        <dbReference type="ARBA" id="ARBA00004718"/>
    </source>
</evidence>
<dbReference type="CDD" id="cd16651">
    <property type="entry name" value="SPL-RING_NSE2"/>
    <property type="match status" value="1"/>
</dbReference>
<dbReference type="Proteomes" id="UP000578531">
    <property type="component" value="Unassembled WGS sequence"/>
</dbReference>
<evidence type="ECO:0000256" key="1">
    <source>
        <dbReference type="ARBA" id="ARBA00004123"/>
    </source>
</evidence>
<evidence type="ECO:0000256" key="11">
    <source>
        <dbReference type="SAM" id="MobiDB-lite"/>
    </source>
</evidence>
<dbReference type="Pfam" id="PF11789">
    <property type="entry name" value="zf-Nse"/>
    <property type="match status" value="1"/>
</dbReference>
<dbReference type="GO" id="GO:0030915">
    <property type="term" value="C:Smc5-Smc6 complex"/>
    <property type="evidence" value="ECO:0007669"/>
    <property type="project" value="InterPro"/>
</dbReference>
<dbReference type="InterPro" id="IPR013083">
    <property type="entry name" value="Znf_RING/FYVE/PHD"/>
</dbReference>
<dbReference type="GeneID" id="59292550"/>
<evidence type="ECO:0000256" key="3">
    <source>
        <dbReference type="ARBA" id="ARBA00008212"/>
    </source>
</evidence>
<dbReference type="GO" id="GO:0016925">
    <property type="term" value="P:protein sumoylation"/>
    <property type="evidence" value="ECO:0007669"/>
    <property type="project" value="UniProtKB-UniPathway"/>
</dbReference>
<feature type="compositionally biased region" description="Acidic residues" evidence="11">
    <location>
        <begin position="462"/>
        <end position="474"/>
    </location>
</feature>
<gene>
    <name evidence="13" type="ORF">HO173_010904</name>
</gene>
<dbReference type="GO" id="GO:0061665">
    <property type="term" value="F:SUMO ligase activity"/>
    <property type="evidence" value="ECO:0007669"/>
    <property type="project" value="TreeGrafter"/>
</dbReference>
<dbReference type="InterPro" id="IPR004181">
    <property type="entry name" value="Znf_MIZ"/>
</dbReference>
<accession>A0A8H6L0B2</accession>
<sequence>MFAGPWPPQLDLDLQQLPIDKGQDLPPFPHTSLPRHPLNENAIRAVQDLPRNHKLDSLKARLNAANNHLAGAAVDINDRLVAQIALHEKSRARREKQGSQEDNEEEEMAMDEKRQQTIELTGRLESGVRKIIDAKFEVEGVEKALRELETNVANNRGAIAPTQSTLGASQFRPNRRRRGGDADAEDSEDDTESAGENGGALDFIKRKVAEQNSTYQNETMSFRYAQNNDYVGFKKLVYDAQFPGDDAPLMPHSSTWFSDQSANMSDRNTRGAAAAPGSQTAGNDDDLAVASERISTKCPITLLPMKDPVTSTKCPHSFEREAILSMIDASDVRVDGSGRRGAGGKKAMQCPVCTVMLTADDVAANPVLVRKIQRIQAAENAQIQDDSDDDDVRAPTSGRLRPEEIGSSPARTRTTQVKNERRSQALRNKSREVSMVPNSQVQGLVNEGQGRPSSSAATQVVDLEDDDEDEDAEE</sequence>
<dbReference type="AlphaFoldDB" id="A0A8H6L0B2"/>
<feature type="compositionally biased region" description="Polar residues" evidence="11">
    <location>
        <begin position="161"/>
        <end position="172"/>
    </location>
</feature>
<dbReference type="PROSITE" id="PS51044">
    <property type="entry name" value="ZF_SP_RING"/>
    <property type="match status" value="1"/>
</dbReference>
<keyword evidence="14" id="KW-1185">Reference proteome</keyword>
<dbReference type="SUPFAM" id="SSF57850">
    <property type="entry name" value="RING/U-box"/>
    <property type="match status" value="1"/>
</dbReference>
<evidence type="ECO:0000256" key="10">
    <source>
        <dbReference type="PROSITE-ProRule" id="PRU00452"/>
    </source>
</evidence>
<name>A0A8H6L0B2_9LECA</name>
<keyword evidence="5" id="KW-0479">Metal-binding</keyword>
<feature type="region of interest" description="Disordered" evidence="11">
    <location>
        <begin position="259"/>
        <end position="284"/>
    </location>
</feature>
<comment type="similarity">
    <text evidence="3">Belongs to the NSE2 family.</text>
</comment>
<keyword evidence="9" id="KW-0539">Nucleus</keyword>
<evidence type="ECO:0000256" key="8">
    <source>
        <dbReference type="ARBA" id="ARBA00022833"/>
    </source>
</evidence>
<dbReference type="GO" id="GO:0008270">
    <property type="term" value="F:zinc ion binding"/>
    <property type="evidence" value="ECO:0007669"/>
    <property type="project" value="UniProtKB-KW"/>
</dbReference>
<proteinExistence type="inferred from homology"/>
<feature type="domain" description="SP-RING-type" evidence="12">
    <location>
        <begin position="283"/>
        <end position="377"/>
    </location>
</feature>
<comment type="pathway">
    <text evidence="2">Protein modification; protein sumoylation.</text>
</comment>
<dbReference type="PANTHER" id="PTHR21330:SF1">
    <property type="entry name" value="E3 SUMO-PROTEIN LIGASE NSE2"/>
    <property type="match status" value="1"/>
</dbReference>
<keyword evidence="6 10" id="KW-0863">Zinc-finger</keyword>
<evidence type="ECO:0000313" key="13">
    <source>
        <dbReference type="EMBL" id="KAF6230788.1"/>
    </source>
</evidence>
<evidence type="ECO:0000313" key="14">
    <source>
        <dbReference type="Proteomes" id="UP000578531"/>
    </source>
</evidence>
<dbReference type="OrthoDB" id="756301at2759"/>
<comment type="caution">
    <text evidence="13">The sequence shown here is derived from an EMBL/GenBank/DDBJ whole genome shotgun (WGS) entry which is preliminary data.</text>
</comment>
<dbReference type="RefSeq" id="XP_037160221.1">
    <property type="nucleotide sequence ID" value="XM_037312789.1"/>
</dbReference>
<evidence type="ECO:0000256" key="5">
    <source>
        <dbReference type="ARBA" id="ARBA00022723"/>
    </source>
</evidence>
<dbReference type="Gene3D" id="3.30.40.10">
    <property type="entry name" value="Zinc/RING finger domain, C3HC4 (zinc finger)"/>
    <property type="match status" value="1"/>
</dbReference>
<evidence type="ECO:0000259" key="12">
    <source>
        <dbReference type="PROSITE" id="PS51044"/>
    </source>
</evidence>
<evidence type="ECO:0000256" key="7">
    <source>
        <dbReference type="ARBA" id="ARBA00022786"/>
    </source>
</evidence>
<feature type="region of interest" description="Disordered" evidence="11">
    <location>
        <begin position="89"/>
        <end position="113"/>
    </location>
</feature>
<keyword evidence="8" id="KW-0862">Zinc</keyword>
<dbReference type="InterPro" id="IPR026846">
    <property type="entry name" value="Nse2(Mms21)"/>
</dbReference>
<dbReference type="PANTHER" id="PTHR21330">
    <property type="entry name" value="E3 SUMO-PROTEIN LIGASE NSE2"/>
    <property type="match status" value="1"/>
</dbReference>
<protein>
    <recommendedName>
        <fullName evidence="12">SP-RING-type domain-containing protein</fullName>
    </recommendedName>
</protein>
<dbReference type="GO" id="GO:0000724">
    <property type="term" value="P:double-strand break repair via homologous recombination"/>
    <property type="evidence" value="ECO:0007669"/>
    <property type="project" value="InterPro"/>
</dbReference>
<dbReference type="UniPathway" id="UPA00886"/>
<dbReference type="EMBL" id="JACCJC010000064">
    <property type="protein sequence ID" value="KAF6230788.1"/>
    <property type="molecule type" value="Genomic_DNA"/>
</dbReference>
<evidence type="ECO:0000256" key="4">
    <source>
        <dbReference type="ARBA" id="ARBA00022679"/>
    </source>
</evidence>
<keyword evidence="7" id="KW-0833">Ubl conjugation pathway</keyword>
<organism evidence="13 14">
    <name type="scientific">Letharia columbiana</name>
    <dbReference type="NCBI Taxonomy" id="112416"/>
    <lineage>
        <taxon>Eukaryota</taxon>
        <taxon>Fungi</taxon>
        <taxon>Dikarya</taxon>
        <taxon>Ascomycota</taxon>
        <taxon>Pezizomycotina</taxon>
        <taxon>Lecanoromycetes</taxon>
        <taxon>OSLEUM clade</taxon>
        <taxon>Lecanoromycetidae</taxon>
        <taxon>Lecanorales</taxon>
        <taxon>Lecanorineae</taxon>
        <taxon>Parmeliaceae</taxon>
        <taxon>Letharia</taxon>
    </lineage>
</organism>
<dbReference type="GO" id="GO:0005634">
    <property type="term" value="C:nucleus"/>
    <property type="evidence" value="ECO:0007669"/>
    <property type="project" value="UniProtKB-SubCell"/>
</dbReference>
<keyword evidence="4" id="KW-0808">Transferase</keyword>
<feature type="region of interest" description="Disordered" evidence="11">
    <location>
        <begin position="156"/>
        <end position="202"/>
    </location>
</feature>
<evidence type="ECO:0000256" key="6">
    <source>
        <dbReference type="ARBA" id="ARBA00022771"/>
    </source>
</evidence>
<comment type="subcellular location">
    <subcellularLocation>
        <location evidence="1">Nucleus</location>
    </subcellularLocation>
</comment>
<evidence type="ECO:0000256" key="9">
    <source>
        <dbReference type="ARBA" id="ARBA00023242"/>
    </source>
</evidence>
<reference evidence="13 14" key="1">
    <citation type="journal article" date="2020" name="Genomics">
        <title>Complete, high-quality genomes from long-read metagenomic sequencing of two wolf lichen thalli reveals enigmatic genome architecture.</title>
        <authorList>
            <person name="McKenzie S.K."/>
            <person name="Walston R.F."/>
            <person name="Allen J.L."/>
        </authorList>
    </citation>
    <scope>NUCLEOTIDE SEQUENCE [LARGE SCALE GENOMIC DNA]</scope>
    <source>
        <strain evidence="13">WasteWater2</strain>
    </source>
</reference>
<feature type="compositionally biased region" description="Acidic residues" evidence="11">
    <location>
        <begin position="182"/>
        <end position="193"/>
    </location>
</feature>
<feature type="region of interest" description="Disordered" evidence="11">
    <location>
        <begin position="378"/>
        <end position="474"/>
    </location>
</feature>